<dbReference type="AlphaFoldDB" id="S3TC81"/>
<evidence type="ECO:0008006" key="3">
    <source>
        <dbReference type="Google" id="ProtNLM"/>
    </source>
</evidence>
<dbReference type="NCBIfam" id="TIGR03696">
    <property type="entry name" value="Rhs_assc_core"/>
    <property type="match status" value="1"/>
</dbReference>
<dbReference type="Proteomes" id="UP000014559">
    <property type="component" value="Unassembled WGS sequence"/>
</dbReference>
<dbReference type="PANTHER" id="PTHR32305:SF15">
    <property type="entry name" value="PROTEIN RHSA-RELATED"/>
    <property type="match status" value="1"/>
</dbReference>
<proteinExistence type="predicted"/>
<evidence type="ECO:0000313" key="1">
    <source>
        <dbReference type="EMBL" id="EPG38533.1"/>
    </source>
</evidence>
<dbReference type="InterPro" id="IPR022385">
    <property type="entry name" value="Rhs_assc_core"/>
</dbReference>
<evidence type="ECO:0000313" key="2">
    <source>
        <dbReference type="Proteomes" id="UP000014559"/>
    </source>
</evidence>
<protein>
    <recommendedName>
        <fullName evidence="3">RHS repeat-associated core domain-containing protein</fullName>
    </recommendedName>
</protein>
<reference evidence="1 2" key="1">
    <citation type="submission" date="2013-06" db="EMBL/GenBank/DDBJ databases">
        <title>The Genome Sequence of Acinetobacter sp. NIPH 2036.</title>
        <authorList>
            <consortium name="The Broad Institute Genome Sequencing Platform"/>
            <consortium name="The Broad Institute Genome Sequencing Center for Infectious Disease"/>
            <person name="Cerqueira G."/>
            <person name="Feldgarden M."/>
            <person name="Courvalin P."/>
            <person name="Perichon B."/>
            <person name="Grillot-Courvalin C."/>
            <person name="Clermont D."/>
            <person name="Rocha E."/>
            <person name="Yoon E.-J."/>
            <person name="Nemec A."/>
            <person name="Young S.K."/>
            <person name="Zeng Q."/>
            <person name="Gargeya S."/>
            <person name="Fitzgerald M."/>
            <person name="Abouelleil A."/>
            <person name="Alvarado L."/>
            <person name="Berlin A.M."/>
            <person name="Chapman S.B."/>
            <person name="Dewar J."/>
            <person name="Goldberg J."/>
            <person name="Griggs A."/>
            <person name="Gujja S."/>
            <person name="Hansen M."/>
            <person name="Howarth C."/>
            <person name="Imamovic A."/>
            <person name="Larimer J."/>
            <person name="McCowan C."/>
            <person name="Murphy C."/>
            <person name="Pearson M."/>
            <person name="Priest M."/>
            <person name="Roberts A."/>
            <person name="Saif S."/>
            <person name="Shea T."/>
            <person name="Sykes S."/>
            <person name="Wortman J."/>
            <person name="Nusbaum C."/>
            <person name="Birren B."/>
        </authorList>
    </citation>
    <scope>NUCLEOTIDE SEQUENCE [LARGE SCALE GENOMIC DNA]</scope>
    <source>
        <strain evidence="1 2">NIPH 2036</strain>
    </source>
</reference>
<dbReference type="HOGENOM" id="CLU_775290_0_0_6"/>
<sequence length="335" mass="37588">MKSFMKNNDMRPLKVWSSAVQLVVLSLILLLSQLTLAKDRIQYHVQNFDGSTLKVINEQGIVSQSYQYAPFGQQLQLKKPSNLKNPNAFVGGVQDAGDLVYLKQRHYNPVLGRFYQPDPITFLSGGHGQTNRYQYGWNDTYHFTDANGEAAVVRNGVWVDDGTNFYSSTGGGLTDLISQNFASDLMTLAPLPKFNLVSKAALFSEKFVPSLSYQIALNKNILVWDFIKPTAAAMPGTYIPKSFELMTTRGVFWVHPNATKHMLEYLTRNTPSNSLGSIRMINNQAMLLSLQSAVSQAATQGIKYEKLIDVGQWELRFSMRSGDRLPVLMHAVYNK</sequence>
<dbReference type="PATRIC" id="fig|1217696.3.peg.1081"/>
<dbReference type="PANTHER" id="PTHR32305">
    <property type="match status" value="1"/>
</dbReference>
<dbReference type="EMBL" id="ATGK01000009">
    <property type="protein sequence ID" value="EPG38533.1"/>
    <property type="molecule type" value="Genomic_DNA"/>
</dbReference>
<organism evidence="1 2">
    <name type="scientific">Acinetobacter colistiniresistens</name>
    <dbReference type="NCBI Taxonomy" id="280145"/>
    <lineage>
        <taxon>Bacteria</taxon>
        <taxon>Pseudomonadati</taxon>
        <taxon>Pseudomonadota</taxon>
        <taxon>Gammaproteobacteria</taxon>
        <taxon>Moraxellales</taxon>
        <taxon>Moraxellaceae</taxon>
        <taxon>Acinetobacter</taxon>
    </lineage>
</organism>
<dbReference type="Gene3D" id="2.180.10.10">
    <property type="entry name" value="RHS repeat-associated core"/>
    <property type="match status" value="1"/>
</dbReference>
<gene>
    <name evidence="1" type="ORF">F907_01118</name>
</gene>
<accession>S3TC81</accession>
<name>S3TC81_9GAMM</name>
<dbReference type="InterPro" id="IPR050708">
    <property type="entry name" value="T6SS_VgrG/RHS"/>
</dbReference>
<comment type="caution">
    <text evidence="1">The sequence shown here is derived from an EMBL/GenBank/DDBJ whole genome shotgun (WGS) entry which is preliminary data.</text>
</comment>